<keyword evidence="1" id="KW-0812">Transmembrane</keyword>
<dbReference type="AlphaFoldDB" id="A0A3M7T9U9"/>
<evidence type="ECO:0000313" key="3">
    <source>
        <dbReference type="Proteomes" id="UP000276133"/>
    </source>
</evidence>
<keyword evidence="1" id="KW-1133">Transmembrane helix</keyword>
<protein>
    <submittedName>
        <fullName evidence="2">Uncharacterized protein</fullName>
    </submittedName>
</protein>
<dbReference type="Proteomes" id="UP000276133">
    <property type="component" value="Unassembled WGS sequence"/>
</dbReference>
<organism evidence="2 3">
    <name type="scientific">Brachionus plicatilis</name>
    <name type="common">Marine rotifer</name>
    <name type="synonym">Brachionus muelleri</name>
    <dbReference type="NCBI Taxonomy" id="10195"/>
    <lineage>
        <taxon>Eukaryota</taxon>
        <taxon>Metazoa</taxon>
        <taxon>Spiralia</taxon>
        <taxon>Gnathifera</taxon>
        <taxon>Rotifera</taxon>
        <taxon>Eurotatoria</taxon>
        <taxon>Monogononta</taxon>
        <taxon>Pseudotrocha</taxon>
        <taxon>Ploima</taxon>
        <taxon>Brachionidae</taxon>
        <taxon>Brachionus</taxon>
    </lineage>
</organism>
<comment type="caution">
    <text evidence="2">The sequence shown here is derived from an EMBL/GenBank/DDBJ whole genome shotgun (WGS) entry which is preliminary data.</text>
</comment>
<keyword evidence="3" id="KW-1185">Reference proteome</keyword>
<evidence type="ECO:0000256" key="1">
    <source>
        <dbReference type="SAM" id="Phobius"/>
    </source>
</evidence>
<sequence>MDGGQHLRSKRSKSYMEKRRDRLEIHMMDWPLKKIQEEIEGVGSCWLKDWTATRTGKLCRRLKKVVCFVQLEDCINIIFILILSLFLGFDLDLVSQSRIINRNNYFVNRLESIYYIEYSRILRPLKILLLTVQLIRRVFADKYSKDSEFVRESEKINLQMENTEMQQTDVERELGINLKSNLKLNHQASQAEN</sequence>
<proteinExistence type="predicted"/>
<dbReference type="EMBL" id="REGN01000051">
    <property type="protein sequence ID" value="RNA44856.1"/>
    <property type="molecule type" value="Genomic_DNA"/>
</dbReference>
<name>A0A3M7T9U9_BRAPC</name>
<gene>
    <name evidence="2" type="ORF">BpHYR1_050880</name>
</gene>
<accession>A0A3M7T9U9</accession>
<reference evidence="2 3" key="1">
    <citation type="journal article" date="2018" name="Sci. Rep.">
        <title>Genomic signatures of local adaptation to the degree of environmental predictability in rotifers.</title>
        <authorList>
            <person name="Franch-Gras L."/>
            <person name="Hahn C."/>
            <person name="Garcia-Roger E.M."/>
            <person name="Carmona M.J."/>
            <person name="Serra M."/>
            <person name="Gomez A."/>
        </authorList>
    </citation>
    <scope>NUCLEOTIDE SEQUENCE [LARGE SCALE GENOMIC DNA]</scope>
    <source>
        <strain evidence="2">HYR1</strain>
    </source>
</reference>
<evidence type="ECO:0000313" key="2">
    <source>
        <dbReference type="EMBL" id="RNA44856.1"/>
    </source>
</evidence>
<feature type="transmembrane region" description="Helical" evidence="1">
    <location>
        <begin position="65"/>
        <end position="89"/>
    </location>
</feature>
<keyword evidence="1" id="KW-0472">Membrane</keyword>